<feature type="compositionally biased region" description="Polar residues" evidence="1">
    <location>
        <begin position="91"/>
        <end position="103"/>
    </location>
</feature>
<gene>
    <name evidence="3" type="primary">IRS4</name>
    <name evidence="3" type="ORF">SLS63_004737</name>
</gene>
<proteinExistence type="predicted"/>
<evidence type="ECO:0000313" key="3">
    <source>
        <dbReference type="EMBL" id="KAK7733208.1"/>
    </source>
</evidence>
<organism evidence="3 4">
    <name type="scientific">Diaporthe eres</name>
    <name type="common">Phomopsis oblonga</name>
    <dbReference type="NCBI Taxonomy" id="83184"/>
    <lineage>
        <taxon>Eukaryota</taxon>
        <taxon>Fungi</taxon>
        <taxon>Dikarya</taxon>
        <taxon>Ascomycota</taxon>
        <taxon>Pezizomycotina</taxon>
        <taxon>Sordariomycetes</taxon>
        <taxon>Sordariomycetidae</taxon>
        <taxon>Diaporthales</taxon>
        <taxon>Diaporthaceae</taxon>
        <taxon>Diaporthe</taxon>
        <taxon>Diaporthe eres species complex</taxon>
    </lineage>
</organism>
<feature type="compositionally biased region" description="Basic residues" evidence="1">
    <location>
        <begin position="303"/>
        <end position="325"/>
    </location>
</feature>
<feature type="region of interest" description="Disordered" evidence="1">
    <location>
        <begin position="552"/>
        <end position="635"/>
    </location>
</feature>
<accession>A0ABR1PDK6</accession>
<feature type="compositionally biased region" description="Basic and acidic residues" evidence="1">
    <location>
        <begin position="378"/>
        <end position="398"/>
    </location>
</feature>
<feature type="compositionally biased region" description="Low complexity" evidence="1">
    <location>
        <begin position="77"/>
        <end position="90"/>
    </location>
</feature>
<feature type="compositionally biased region" description="Basic residues" evidence="1">
    <location>
        <begin position="589"/>
        <end position="601"/>
    </location>
</feature>
<dbReference type="InterPro" id="IPR000261">
    <property type="entry name" value="EH_dom"/>
</dbReference>
<dbReference type="SUPFAM" id="SSF47473">
    <property type="entry name" value="EF-hand"/>
    <property type="match status" value="1"/>
</dbReference>
<feature type="compositionally biased region" description="Basic residues" evidence="1">
    <location>
        <begin position="611"/>
        <end position="633"/>
    </location>
</feature>
<evidence type="ECO:0000313" key="4">
    <source>
        <dbReference type="Proteomes" id="UP001430848"/>
    </source>
</evidence>
<comment type="caution">
    <text evidence="3">The sequence shown here is derived from an EMBL/GenBank/DDBJ whole genome shotgun (WGS) entry which is preliminary data.</text>
</comment>
<dbReference type="EMBL" id="JAKNSF020000018">
    <property type="protein sequence ID" value="KAK7733208.1"/>
    <property type="molecule type" value="Genomic_DNA"/>
</dbReference>
<feature type="compositionally biased region" description="Polar residues" evidence="1">
    <location>
        <begin position="1"/>
        <end position="22"/>
    </location>
</feature>
<feature type="compositionally biased region" description="Polar residues" evidence="1">
    <location>
        <begin position="52"/>
        <end position="70"/>
    </location>
</feature>
<dbReference type="SMART" id="SM00027">
    <property type="entry name" value="EH"/>
    <property type="match status" value="1"/>
</dbReference>
<reference evidence="3 4" key="1">
    <citation type="submission" date="2024-02" db="EMBL/GenBank/DDBJ databases">
        <title>De novo assembly and annotation of 12 fungi associated with fruit tree decline syndrome in Ontario, Canada.</title>
        <authorList>
            <person name="Sulman M."/>
            <person name="Ellouze W."/>
            <person name="Ilyukhin E."/>
        </authorList>
    </citation>
    <scope>NUCLEOTIDE SEQUENCE [LARGE SCALE GENOMIC DNA]</scope>
    <source>
        <strain evidence="3 4">M169</strain>
    </source>
</reference>
<feature type="compositionally biased region" description="Basic and acidic residues" evidence="1">
    <location>
        <begin position="350"/>
        <end position="360"/>
    </location>
</feature>
<dbReference type="InterPro" id="IPR011992">
    <property type="entry name" value="EF-hand-dom_pair"/>
</dbReference>
<dbReference type="Proteomes" id="UP001430848">
    <property type="component" value="Unassembled WGS sequence"/>
</dbReference>
<name>A0ABR1PDK6_DIAER</name>
<sequence>MHASSTPQSSRSNLRPVSSNDNAGPHKLTPQEAALRGASLAFSKQQQQQQQARRQSLTPGSNNAAASSPQDGGALVAATSASRARSPTGSVSSRQGNRLSRQGTGAGNGRISRQTTGNSSVVPDSDSGQATEHVRERLALFLSSPGSEQSRGPYLLPPGGRAAGTAADPKSTSFIAATLAASRSVSPGSGPAVQGGGDERTAAGRPRLGEPATIRRKPTARTDSPAVSLSTTSSDGLPDTAHLPPANSLISMFEHKGDQDVDPVKDSPSRALVNRSKGWPLPDVKLDYDNEDNNDSGVENIKPRRKPVPKARPKPSPKPKPKIKTTPRDETPPPPVVRRANTEIVSPKPRRPDTKPKLEFEAPAPSTKVIEKPSTTSLEERKRKPEPPKPKKSEKSENVGEGMAGPSDYKESAVPKSTPPTLPARSSFPSLAAKPPAPKKRQTIQRLSLVPSSDGQDSSRSNSPKDKADGRPLTGDSMSSNDTFVSASSTPTRAESPPVFDPASRTLTPKALPPRSASARPVTPAFSVRQNLTGSSQLPIASLSDAMMAGSLASARHTPVPMAGTRTPPPVPPSRRMGGARKAASRAPSPHHMKKTLRDHRPKSDDEDARRPHHKKGLINSKKHTHHEGSRRRWREEITERERKRYEAVWASNRGLFLVPSISDPEHNPQTQPHTHRAGGAGATAVRDRGHEELSEHVASVVVRDIWSRSRLPEPELAEVWDLVYGLGQEGGPRVRAALGKSEFVVGTWLIDQRLRGRKIPPRVSDSVWSSAKGLWSAARNPNHHHHRKGKGKGV</sequence>
<keyword evidence="4" id="KW-1185">Reference proteome</keyword>
<feature type="compositionally biased region" description="Polar residues" evidence="1">
    <location>
        <begin position="221"/>
        <end position="235"/>
    </location>
</feature>
<feature type="compositionally biased region" description="Polar residues" evidence="1">
    <location>
        <begin position="111"/>
        <end position="130"/>
    </location>
</feature>
<dbReference type="Gene3D" id="1.10.238.10">
    <property type="entry name" value="EF-hand"/>
    <property type="match status" value="1"/>
</dbReference>
<evidence type="ECO:0000259" key="2">
    <source>
        <dbReference type="SMART" id="SM00027"/>
    </source>
</evidence>
<evidence type="ECO:0000256" key="1">
    <source>
        <dbReference type="SAM" id="MobiDB-lite"/>
    </source>
</evidence>
<feature type="compositionally biased region" description="Low complexity" evidence="1">
    <location>
        <begin position="452"/>
        <end position="462"/>
    </location>
</feature>
<feature type="domain" description="EH" evidence="2">
    <location>
        <begin position="683"/>
        <end position="774"/>
    </location>
</feature>
<feature type="region of interest" description="Disordered" evidence="1">
    <location>
        <begin position="1"/>
        <end position="168"/>
    </location>
</feature>
<feature type="compositionally biased region" description="Basic and acidic residues" evidence="1">
    <location>
        <begin position="253"/>
        <end position="268"/>
    </location>
</feature>
<feature type="region of interest" description="Disordered" evidence="1">
    <location>
        <begin position="181"/>
        <end position="535"/>
    </location>
</feature>
<feature type="compositionally biased region" description="Polar residues" evidence="1">
    <location>
        <begin position="476"/>
        <end position="493"/>
    </location>
</feature>
<protein>
    <submittedName>
        <fullName evidence="3">Increased rDNA silencing protein</fullName>
    </submittedName>
</protein>